<dbReference type="NCBIfam" id="NF002325">
    <property type="entry name" value="PRK01278.1"/>
    <property type="match status" value="1"/>
</dbReference>
<feature type="compositionally biased region" description="Low complexity" evidence="11">
    <location>
        <begin position="38"/>
        <end position="53"/>
    </location>
</feature>
<sequence>MAFRASLRLAAKAGPGAAAARSAPRQLYSQAAAAPTSTLAGAPSGSAHDAALPNPDPADDSRSARLVAEYAPFMVATYSRPPPVFVKGKGSYLWDSESRKYLDLTAGIAVNSLGHCDPVSAKLIAQQARTLIHASNLYYNPWTGALSKLLVETTRATGGMHDAAATFLCNSGSEANEAAIKFARKVGKQTSPSKTQIVSFRGAFHGRTLGSLSATPNPKYQAPFAPMVPDFLTGDLNDIPALQELITDDTAGVLVEPIQGEGGVRVASDEFLVALARRCKEVGAVLVHDEIQCGLGRTGRFWAHARLPEEGHPDVVTAAKALGNGFPIGAVVVNGGVAGAMKVGDHGTTFGGNPLGARVAFSIVERLAGEGLLGEVKRKGEVFEAGFERLRGRWPELVKEVRGRGLILGVQLTEDPAAIVKAARERGVLVITAGENTLRFVPSLLISDEEIEEGLRVLEAAIEATR</sequence>
<dbReference type="CDD" id="cd00610">
    <property type="entry name" value="OAT_like"/>
    <property type="match status" value="1"/>
</dbReference>
<dbReference type="GO" id="GO:0042802">
    <property type="term" value="F:identical protein binding"/>
    <property type="evidence" value="ECO:0007669"/>
    <property type="project" value="TreeGrafter"/>
</dbReference>
<keyword evidence="8 12" id="KW-0808">Transferase</keyword>
<evidence type="ECO:0000256" key="6">
    <source>
        <dbReference type="ARBA" id="ARBA00022576"/>
    </source>
</evidence>
<keyword evidence="13" id="KW-1185">Reference proteome</keyword>
<dbReference type="InterPro" id="IPR050103">
    <property type="entry name" value="Class-III_PLP-dep_AT"/>
</dbReference>
<dbReference type="InterPro" id="IPR005814">
    <property type="entry name" value="Aminotrans_3"/>
</dbReference>
<dbReference type="InterPro" id="IPR015424">
    <property type="entry name" value="PyrdxlP-dep_Trfase"/>
</dbReference>
<comment type="similarity">
    <text evidence="4 10">Belongs to the class-III pyridoxal-phosphate-dependent aminotransferase family.</text>
</comment>
<evidence type="ECO:0000313" key="12">
    <source>
        <dbReference type="EMBL" id="KAK0740148.1"/>
    </source>
</evidence>
<dbReference type="GO" id="GO:0030170">
    <property type="term" value="F:pyridoxal phosphate binding"/>
    <property type="evidence" value="ECO:0007669"/>
    <property type="project" value="InterPro"/>
</dbReference>
<dbReference type="Proteomes" id="UP001172155">
    <property type="component" value="Unassembled WGS sequence"/>
</dbReference>
<dbReference type="HAMAP" id="MF_01107">
    <property type="entry name" value="ArgD_aminotrans_3"/>
    <property type="match status" value="1"/>
</dbReference>
<evidence type="ECO:0000256" key="8">
    <source>
        <dbReference type="ARBA" id="ARBA00022679"/>
    </source>
</evidence>
<dbReference type="Pfam" id="PF00202">
    <property type="entry name" value="Aminotran_3"/>
    <property type="match status" value="1"/>
</dbReference>
<proteinExistence type="inferred from homology"/>
<dbReference type="PROSITE" id="PS00600">
    <property type="entry name" value="AA_TRANSFER_CLASS_3"/>
    <property type="match status" value="1"/>
</dbReference>
<dbReference type="PANTHER" id="PTHR11986">
    <property type="entry name" value="AMINOTRANSFERASE CLASS III"/>
    <property type="match status" value="1"/>
</dbReference>
<dbReference type="PIRSF" id="PIRSF000521">
    <property type="entry name" value="Transaminase_4ab_Lys_Orn"/>
    <property type="match status" value="1"/>
</dbReference>
<evidence type="ECO:0000256" key="11">
    <source>
        <dbReference type="SAM" id="MobiDB-lite"/>
    </source>
</evidence>
<keyword evidence="6" id="KW-0032">Aminotransferase</keyword>
<dbReference type="AlphaFoldDB" id="A0AA40EIW0"/>
<evidence type="ECO:0000256" key="2">
    <source>
        <dbReference type="ARBA" id="ARBA00004173"/>
    </source>
</evidence>
<dbReference type="InterPro" id="IPR004636">
    <property type="entry name" value="AcOrn/SuccOrn_fam"/>
</dbReference>
<dbReference type="InterPro" id="IPR015422">
    <property type="entry name" value="PyrdxlP-dep_Trfase_small"/>
</dbReference>
<dbReference type="EMBL" id="JAUKUD010000006">
    <property type="protein sequence ID" value="KAK0740148.1"/>
    <property type="molecule type" value="Genomic_DNA"/>
</dbReference>
<comment type="cofactor">
    <cofactor evidence="1">
        <name>pyridoxal 5'-phosphate</name>
        <dbReference type="ChEBI" id="CHEBI:597326"/>
    </cofactor>
</comment>
<dbReference type="Gene3D" id="3.40.640.10">
    <property type="entry name" value="Type I PLP-dependent aspartate aminotransferase-like (Major domain)"/>
    <property type="match status" value="1"/>
</dbReference>
<reference evidence="12" key="1">
    <citation type="submission" date="2023-06" db="EMBL/GenBank/DDBJ databases">
        <title>Genome-scale phylogeny and comparative genomics of the fungal order Sordariales.</title>
        <authorList>
            <consortium name="Lawrence Berkeley National Laboratory"/>
            <person name="Hensen N."/>
            <person name="Bonometti L."/>
            <person name="Westerberg I."/>
            <person name="Brannstrom I.O."/>
            <person name="Guillou S."/>
            <person name="Cros-Aarteil S."/>
            <person name="Calhoun S."/>
            <person name="Haridas S."/>
            <person name="Kuo A."/>
            <person name="Mondo S."/>
            <person name="Pangilinan J."/>
            <person name="Riley R."/>
            <person name="LaButti K."/>
            <person name="Andreopoulos B."/>
            <person name="Lipzen A."/>
            <person name="Chen C."/>
            <person name="Yanf M."/>
            <person name="Daum C."/>
            <person name="Ng V."/>
            <person name="Clum A."/>
            <person name="Steindorff A."/>
            <person name="Ohm R."/>
            <person name="Martin F."/>
            <person name="Silar P."/>
            <person name="Natvig D."/>
            <person name="Lalanne C."/>
            <person name="Gautier V."/>
            <person name="Ament-velasquez S.L."/>
            <person name="Kruys A."/>
            <person name="Hutchinson M.I."/>
            <person name="Powell A.J."/>
            <person name="Barry K."/>
            <person name="Miller A.N."/>
            <person name="Grigoriev I.V."/>
            <person name="Debuchy R."/>
            <person name="Gladieux P."/>
            <person name="Thoren M.H."/>
            <person name="Johannesson H."/>
        </authorList>
    </citation>
    <scope>NUCLEOTIDE SEQUENCE</scope>
    <source>
        <strain evidence="12">SMH3187-1</strain>
    </source>
</reference>
<evidence type="ECO:0000256" key="7">
    <source>
        <dbReference type="ARBA" id="ARBA00022605"/>
    </source>
</evidence>
<name>A0AA40EIW0_9PEZI</name>
<accession>A0AA40EIW0</accession>
<keyword evidence="9 10" id="KW-0663">Pyridoxal phosphate</keyword>
<comment type="pathway">
    <text evidence="3">Amino-acid biosynthesis; L-arginine biosynthesis; N(2)-acetyl-L-ornithine from L-glutamate: step 4/4.</text>
</comment>
<comment type="subcellular location">
    <subcellularLocation>
        <location evidence="2">Mitochondrion</location>
    </subcellularLocation>
</comment>
<dbReference type="PANTHER" id="PTHR11986:SF79">
    <property type="entry name" value="ACETYLORNITHINE AMINOTRANSFERASE, MITOCHONDRIAL"/>
    <property type="match status" value="1"/>
</dbReference>
<evidence type="ECO:0000256" key="3">
    <source>
        <dbReference type="ARBA" id="ARBA00005024"/>
    </source>
</evidence>
<dbReference type="GO" id="GO:0006526">
    <property type="term" value="P:L-arginine biosynthetic process"/>
    <property type="evidence" value="ECO:0007669"/>
    <property type="project" value="UniProtKB-ARBA"/>
</dbReference>
<gene>
    <name evidence="12" type="ORF">B0T18DRAFT_470708</name>
</gene>
<dbReference type="GO" id="GO:0005759">
    <property type="term" value="C:mitochondrial matrix"/>
    <property type="evidence" value="ECO:0007669"/>
    <property type="project" value="TreeGrafter"/>
</dbReference>
<dbReference type="SUPFAM" id="SSF53383">
    <property type="entry name" value="PLP-dependent transferases"/>
    <property type="match status" value="1"/>
</dbReference>
<comment type="caution">
    <text evidence="12">The sequence shown here is derived from an EMBL/GenBank/DDBJ whole genome shotgun (WGS) entry which is preliminary data.</text>
</comment>
<evidence type="ECO:0000256" key="10">
    <source>
        <dbReference type="RuleBase" id="RU003560"/>
    </source>
</evidence>
<dbReference type="NCBIfam" id="TIGR00707">
    <property type="entry name" value="argD"/>
    <property type="match status" value="1"/>
</dbReference>
<keyword evidence="7" id="KW-0028">Amino-acid biosynthesis</keyword>
<feature type="region of interest" description="Disordered" evidence="11">
    <location>
        <begin position="38"/>
        <end position="61"/>
    </location>
</feature>
<evidence type="ECO:0000256" key="5">
    <source>
        <dbReference type="ARBA" id="ARBA00012919"/>
    </source>
</evidence>
<dbReference type="EC" id="2.6.1.11" evidence="5"/>
<protein>
    <recommendedName>
        <fullName evidence="5">acetylornithine transaminase</fullName>
        <ecNumber evidence="5">2.6.1.11</ecNumber>
    </recommendedName>
</protein>
<dbReference type="FunFam" id="3.40.640.10:FF:000004">
    <property type="entry name" value="Acetylornithine aminotransferase"/>
    <property type="match status" value="1"/>
</dbReference>
<evidence type="ECO:0000313" key="13">
    <source>
        <dbReference type="Proteomes" id="UP001172155"/>
    </source>
</evidence>
<dbReference type="InterPro" id="IPR049704">
    <property type="entry name" value="Aminotrans_3_PPA_site"/>
</dbReference>
<dbReference type="Gene3D" id="3.90.1150.10">
    <property type="entry name" value="Aspartate Aminotransferase, domain 1"/>
    <property type="match status" value="1"/>
</dbReference>
<dbReference type="InterPro" id="IPR015421">
    <property type="entry name" value="PyrdxlP-dep_Trfase_major"/>
</dbReference>
<organism evidence="12 13">
    <name type="scientific">Schizothecium vesticola</name>
    <dbReference type="NCBI Taxonomy" id="314040"/>
    <lineage>
        <taxon>Eukaryota</taxon>
        <taxon>Fungi</taxon>
        <taxon>Dikarya</taxon>
        <taxon>Ascomycota</taxon>
        <taxon>Pezizomycotina</taxon>
        <taxon>Sordariomycetes</taxon>
        <taxon>Sordariomycetidae</taxon>
        <taxon>Sordariales</taxon>
        <taxon>Schizotheciaceae</taxon>
        <taxon>Schizothecium</taxon>
    </lineage>
</organism>
<evidence type="ECO:0000256" key="1">
    <source>
        <dbReference type="ARBA" id="ARBA00001933"/>
    </source>
</evidence>
<dbReference type="GO" id="GO:0003992">
    <property type="term" value="F:N2-acetyl-L-ornithine:2-oxoglutarate 5-aminotransferase activity"/>
    <property type="evidence" value="ECO:0007669"/>
    <property type="project" value="UniProtKB-EC"/>
</dbReference>
<evidence type="ECO:0000256" key="4">
    <source>
        <dbReference type="ARBA" id="ARBA00008954"/>
    </source>
</evidence>
<evidence type="ECO:0000256" key="9">
    <source>
        <dbReference type="ARBA" id="ARBA00022898"/>
    </source>
</evidence>